<gene>
    <name evidence="1" type="ORF">N3K66_008508</name>
</gene>
<organism evidence="1 2">
    <name type="scientific">Trichothecium roseum</name>
    <dbReference type="NCBI Taxonomy" id="47278"/>
    <lineage>
        <taxon>Eukaryota</taxon>
        <taxon>Fungi</taxon>
        <taxon>Dikarya</taxon>
        <taxon>Ascomycota</taxon>
        <taxon>Pezizomycotina</taxon>
        <taxon>Sordariomycetes</taxon>
        <taxon>Hypocreomycetidae</taxon>
        <taxon>Hypocreales</taxon>
        <taxon>Hypocreales incertae sedis</taxon>
        <taxon>Trichothecium</taxon>
    </lineage>
</organism>
<evidence type="ECO:0000313" key="1">
    <source>
        <dbReference type="EMBL" id="KAI9896336.1"/>
    </source>
</evidence>
<proteinExistence type="predicted"/>
<keyword evidence="2" id="KW-1185">Reference proteome</keyword>
<sequence length="147" mass="15559">MALGSFGKLTIAHAILAVLLIIELGIVGWLVSVTWGVSQFHFQLFNCIWSILVLLYVGIAPFVLPSIVVPLAALGVLVLTSLFWFAGSIAMAVWVGNFCGNWCPTAQAGAAFGFFIWVGFTALAVMEGLAWRRGGGSTKSTPSNPGV</sequence>
<dbReference type="Proteomes" id="UP001163324">
    <property type="component" value="Chromosome 9"/>
</dbReference>
<reference evidence="1" key="1">
    <citation type="submission" date="2022-10" db="EMBL/GenBank/DDBJ databases">
        <title>Complete Genome of Trichothecium roseum strain YXFP-22015, a Plant Pathogen Isolated from Citrus.</title>
        <authorList>
            <person name="Wang Y."/>
            <person name="Zhu L."/>
        </authorList>
    </citation>
    <scope>NUCLEOTIDE SEQUENCE</scope>
    <source>
        <strain evidence="1">YXFP-22015</strain>
    </source>
</reference>
<accession>A0ACC0UQE2</accession>
<protein>
    <submittedName>
        <fullName evidence="1">Uncharacterized protein</fullName>
    </submittedName>
</protein>
<name>A0ACC0UQE2_9HYPO</name>
<evidence type="ECO:0000313" key="2">
    <source>
        <dbReference type="Proteomes" id="UP001163324"/>
    </source>
</evidence>
<comment type="caution">
    <text evidence="1">The sequence shown here is derived from an EMBL/GenBank/DDBJ whole genome shotgun (WGS) entry which is preliminary data.</text>
</comment>
<dbReference type="EMBL" id="CM047948">
    <property type="protein sequence ID" value="KAI9896336.1"/>
    <property type="molecule type" value="Genomic_DNA"/>
</dbReference>